<organism evidence="1 2">
    <name type="scientific">Strigamia maritima</name>
    <name type="common">European centipede</name>
    <name type="synonym">Geophilus maritimus</name>
    <dbReference type="NCBI Taxonomy" id="126957"/>
    <lineage>
        <taxon>Eukaryota</taxon>
        <taxon>Metazoa</taxon>
        <taxon>Ecdysozoa</taxon>
        <taxon>Arthropoda</taxon>
        <taxon>Myriapoda</taxon>
        <taxon>Chilopoda</taxon>
        <taxon>Pleurostigmophora</taxon>
        <taxon>Geophilomorpha</taxon>
        <taxon>Linotaeniidae</taxon>
        <taxon>Strigamia</taxon>
    </lineage>
</organism>
<name>T1JNY9_STRMM</name>
<reference evidence="2" key="1">
    <citation type="submission" date="2011-05" db="EMBL/GenBank/DDBJ databases">
        <authorList>
            <person name="Richards S.R."/>
            <person name="Qu J."/>
            <person name="Jiang H."/>
            <person name="Jhangiani S.N."/>
            <person name="Agravi P."/>
            <person name="Goodspeed R."/>
            <person name="Gross S."/>
            <person name="Mandapat C."/>
            <person name="Jackson L."/>
            <person name="Mathew T."/>
            <person name="Pu L."/>
            <person name="Thornton R."/>
            <person name="Saada N."/>
            <person name="Wilczek-Boney K.B."/>
            <person name="Lee S."/>
            <person name="Kovar C."/>
            <person name="Wu Y."/>
            <person name="Scherer S.E."/>
            <person name="Worley K.C."/>
            <person name="Muzny D.M."/>
            <person name="Gibbs R."/>
        </authorList>
    </citation>
    <scope>NUCLEOTIDE SEQUENCE</scope>
    <source>
        <strain evidence="2">Brora</strain>
    </source>
</reference>
<protein>
    <submittedName>
        <fullName evidence="1">Uncharacterized protein</fullName>
    </submittedName>
</protein>
<dbReference type="EnsemblMetazoa" id="SMAR015568-RA">
    <property type="protein sequence ID" value="SMAR015568-PA"/>
    <property type="gene ID" value="SMAR015568"/>
</dbReference>
<reference evidence="1" key="2">
    <citation type="submission" date="2015-02" db="UniProtKB">
        <authorList>
            <consortium name="EnsemblMetazoa"/>
        </authorList>
    </citation>
    <scope>IDENTIFICATION</scope>
</reference>
<evidence type="ECO:0000313" key="1">
    <source>
        <dbReference type="EnsemblMetazoa" id="SMAR015568-PA"/>
    </source>
</evidence>
<keyword evidence="2" id="KW-1185">Reference proteome</keyword>
<dbReference type="HOGENOM" id="CLU_1295821_0_0_1"/>
<dbReference type="AlphaFoldDB" id="T1JNY9"/>
<dbReference type="Proteomes" id="UP000014500">
    <property type="component" value="Unassembled WGS sequence"/>
</dbReference>
<evidence type="ECO:0000313" key="2">
    <source>
        <dbReference type="Proteomes" id="UP000014500"/>
    </source>
</evidence>
<proteinExistence type="predicted"/>
<dbReference type="EMBL" id="JH431494">
    <property type="status" value="NOT_ANNOTATED_CDS"/>
    <property type="molecule type" value="Genomic_DNA"/>
</dbReference>
<sequence length="213" mass="24245">MYEPTTTSIDIIRSSIVQFPTVTICGESSGIHKLKKKANGNSVLGCEKISHLQLIDYKPADYVWNKLSIHSVVNIGDTVKLYTGVSLKFNETKSEVLLLYGKCTQLETKPIKYVGPTTGLTLQLFPLIKFTFCDKHTFWYILNSPDENIDLSMARDISGTTRSIMYIRIKKVTRLNIARRSCVNKKINLDCMQQCLQRKLQAQLSCRYVTSEH</sequence>
<dbReference type="PhylomeDB" id="T1JNY9"/>
<accession>T1JNY9</accession>